<feature type="transmembrane region" description="Helical" evidence="1">
    <location>
        <begin position="369"/>
        <end position="389"/>
    </location>
</feature>
<feature type="transmembrane region" description="Helical" evidence="1">
    <location>
        <begin position="539"/>
        <end position="560"/>
    </location>
</feature>
<accession>A0A1V9QNH2</accession>
<dbReference type="RefSeq" id="WP_081530879.1">
    <property type="nucleotide sequence ID" value="NZ_NBEB01000073.1"/>
</dbReference>
<organism evidence="2 3">
    <name type="scientific">Ligilactobacillus salivarius</name>
    <dbReference type="NCBI Taxonomy" id="1624"/>
    <lineage>
        <taxon>Bacteria</taxon>
        <taxon>Bacillati</taxon>
        <taxon>Bacillota</taxon>
        <taxon>Bacilli</taxon>
        <taxon>Lactobacillales</taxon>
        <taxon>Lactobacillaceae</taxon>
        <taxon>Ligilactobacillus</taxon>
    </lineage>
</organism>
<name>A0A1V9QNH2_9LACO</name>
<feature type="transmembrane region" description="Helical" evidence="1">
    <location>
        <begin position="7"/>
        <end position="28"/>
    </location>
</feature>
<feature type="transmembrane region" description="Helical" evidence="1">
    <location>
        <begin position="276"/>
        <end position="295"/>
    </location>
</feature>
<feature type="transmembrane region" description="Helical" evidence="1">
    <location>
        <begin position="125"/>
        <end position="141"/>
    </location>
</feature>
<reference evidence="2 3" key="1">
    <citation type="submission" date="2017-03" db="EMBL/GenBank/DDBJ databases">
        <title>Phylogenomics and comparative genomics of Lactobacillus salivarius, a mammalian gut commensal.</title>
        <authorList>
            <person name="Harris H.M."/>
        </authorList>
    </citation>
    <scope>NUCLEOTIDE SEQUENCE [LARGE SCALE GENOMIC DNA]</scope>
    <source>
        <strain evidence="2 3">LMG 14477</strain>
    </source>
</reference>
<protein>
    <recommendedName>
        <fullName evidence="4">Membrane protein 6-pyruvoyl-tetrahydropterin synthase-related domain-containing protein</fullName>
    </recommendedName>
</protein>
<keyword evidence="1" id="KW-0812">Transmembrane</keyword>
<feature type="transmembrane region" description="Helical" evidence="1">
    <location>
        <begin position="222"/>
        <end position="242"/>
    </location>
</feature>
<keyword evidence="1" id="KW-1133">Transmembrane helix</keyword>
<feature type="transmembrane region" description="Helical" evidence="1">
    <location>
        <begin position="75"/>
        <end position="93"/>
    </location>
</feature>
<dbReference type="AlphaFoldDB" id="A0A1V9QNH2"/>
<evidence type="ECO:0000256" key="1">
    <source>
        <dbReference type="SAM" id="Phobius"/>
    </source>
</evidence>
<feature type="transmembrane region" description="Helical" evidence="1">
    <location>
        <begin position="302"/>
        <end position="322"/>
    </location>
</feature>
<evidence type="ECO:0000313" key="3">
    <source>
        <dbReference type="Proteomes" id="UP000192638"/>
    </source>
</evidence>
<dbReference type="EMBL" id="NBEB01000073">
    <property type="protein sequence ID" value="OQQ82329.1"/>
    <property type="molecule type" value="Genomic_DNA"/>
</dbReference>
<sequence length="563" mass="65210">MKKEKQYINIFIIFLFILVSLLMIIPLVRNGRINAYSDWTFHSARVQQIYLNLQRGNLLTFIATDVSQHTGVGTFLFYPYLFLYPWAIFKLVVSPVTAFYLWYASITLLTLIISYYSMMRFSKENYVQSLIFAFVYMLVPYRLYLGQVVLGEFIAATFLPLVFLGLYEILWGDLKKWYLLSIGMSLLVYSHILSVYLSCQVIALIFAGYLILSKISIKRIKVLLYSAILTIFLSLPVVVLFITDFIGKGIATTFTGIAIEPEFNSVIVDSFRNWNGFNIGLILMVTFIIGGVIVRKNKQLKYIYVLGVLLTIAATSVVPWYMFSNTILGKVQLTNRYFSFGDLFLAVIASYGLSRLFDKKLDIVRKSILMFLISIGSVFIFYASSTWVLQETHTYNKELYLLLQPKKKNGVPKIPDRVQLDNNNYNYQFEYRSLTGSSDYYPIKAYDNQSKVDSILNQETYINGKRRKLIGRYNTNTIKYRISLKSKSRVDLPVIKYNHTEVYVNNNLIKNSRISDRGTIDLTLDKGMNNINIKYQPNFSFYTCVIISAIIWLLLFIYIVKVW</sequence>
<keyword evidence="1" id="KW-0472">Membrane</keyword>
<feature type="transmembrane region" description="Helical" evidence="1">
    <location>
        <begin position="187"/>
        <end position="210"/>
    </location>
</feature>
<dbReference type="Proteomes" id="UP000192638">
    <property type="component" value="Unassembled WGS sequence"/>
</dbReference>
<evidence type="ECO:0000313" key="2">
    <source>
        <dbReference type="EMBL" id="OQQ82329.1"/>
    </source>
</evidence>
<proteinExistence type="predicted"/>
<gene>
    <name evidence="2" type="ORF">B6U60_07900</name>
</gene>
<feature type="transmembrane region" description="Helical" evidence="1">
    <location>
        <begin position="100"/>
        <end position="119"/>
    </location>
</feature>
<feature type="transmembrane region" description="Helical" evidence="1">
    <location>
        <begin position="148"/>
        <end position="167"/>
    </location>
</feature>
<evidence type="ECO:0008006" key="4">
    <source>
        <dbReference type="Google" id="ProtNLM"/>
    </source>
</evidence>
<comment type="caution">
    <text evidence="2">The sequence shown here is derived from an EMBL/GenBank/DDBJ whole genome shotgun (WGS) entry which is preliminary data.</text>
</comment>